<dbReference type="AlphaFoldDB" id="A0A9J6FQT1"/>
<sequence>MDDHFGDARFQQLHIAEPKRVQQQGMTLEDLANRIERLTLKAFAGTANATKVLIGTGAFLDALETPTFSVLCVSLD</sequence>
<evidence type="ECO:0000313" key="1">
    <source>
        <dbReference type="EMBL" id="KAH9365437.1"/>
    </source>
</evidence>
<name>A0A9J6FQT1_HAELO</name>
<dbReference type="VEuPathDB" id="VectorBase:HLOH_045165"/>
<keyword evidence="2" id="KW-1185">Reference proteome</keyword>
<accession>A0A9J6FQT1</accession>
<gene>
    <name evidence="1" type="ORF">HPB48_011793</name>
</gene>
<dbReference type="OrthoDB" id="8300685at2759"/>
<proteinExistence type="predicted"/>
<comment type="caution">
    <text evidence="1">The sequence shown here is derived from an EMBL/GenBank/DDBJ whole genome shotgun (WGS) entry which is preliminary data.</text>
</comment>
<evidence type="ECO:0000313" key="2">
    <source>
        <dbReference type="Proteomes" id="UP000821853"/>
    </source>
</evidence>
<organism evidence="1 2">
    <name type="scientific">Haemaphysalis longicornis</name>
    <name type="common">Bush tick</name>
    <dbReference type="NCBI Taxonomy" id="44386"/>
    <lineage>
        <taxon>Eukaryota</taxon>
        <taxon>Metazoa</taxon>
        <taxon>Ecdysozoa</taxon>
        <taxon>Arthropoda</taxon>
        <taxon>Chelicerata</taxon>
        <taxon>Arachnida</taxon>
        <taxon>Acari</taxon>
        <taxon>Parasitiformes</taxon>
        <taxon>Ixodida</taxon>
        <taxon>Ixodoidea</taxon>
        <taxon>Ixodidae</taxon>
        <taxon>Haemaphysalinae</taxon>
        <taxon>Haemaphysalis</taxon>
    </lineage>
</organism>
<dbReference type="Proteomes" id="UP000821853">
    <property type="component" value="Unassembled WGS sequence"/>
</dbReference>
<protein>
    <submittedName>
        <fullName evidence="1">Uncharacterized protein</fullName>
    </submittedName>
</protein>
<reference evidence="1 2" key="1">
    <citation type="journal article" date="2020" name="Cell">
        <title>Large-Scale Comparative Analyses of Tick Genomes Elucidate Their Genetic Diversity and Vector Capacities.</title>
        <authorList>
            <consortium name="Tick Genome and Microbiome Consortium (TIGMIC)"/>
            <person name="Jia N."/>
            <person name="Wang J."/>
            <person name="Shi W."/>
            <person name="Du L."/>
            <person name="Sun Y."/>
            <person name="Zhan W."/>
            <person name="Jiang J.F."/>
            <person name="Wang Q."/>
            <person name="Zhang B."/>
            <person name="Ji P."/>
            <person name="Bell-Sakyi L."/>
            <person name="Cui X.M."/>
            <person name="Yuan T.T."/>
            <person name="Jiang B.G."/>
            <person name="Yang W.F."/>
            <person name="Lam T.T."/>
            <person name="Chang Q.C."/>
            <person name="Ding S.J."/>
            <person name="Wang X.J."/>
            <person name="Zhu J.G."/>
            <person name="Ruan X.D."/>
            <person name="Zhao L."/>
            <person name="Wei J.T."/>
            <person name="Ye R.Z."/>
            <person name="Que T.C."/>
            <person name="Du C.H."/>
            <person name="Zhou Y.H."/>
            <person name="Cheng J.X."/>
            <person name="Dai P.F."/>
            <person name="Guo W.B."/>
            <person name="Han X.H."/>
            <person name="Huang E.J."/>
            <person name="Li L.F."/>
            <person name="Wei W."/>
            <person name="Gao Y.C."/>
            <person name="Liu J.Z."/>
            <person name="Shao H.Z."/>
            <person name="Wang X."/>
            <person name="Wang C.C."/>
            <person name="Yang T.C."/>
            <person name="Huo Q.B."/>
            <person name="Li W."/>
            <person name="Chen H.Y."/>
            <person name="Chen S.E."/>
            <person name="Zhou L.G."/>
            <person name="Ni X.B."/>
            <person name="Tian J.H."/>
            <person name="Sheng Y."/>
            <person name="Liu T."/>
            <person name="Pan Y.S."/>
            <person name="Xia L.Y."/>
            <person name="Li J."/>
            <person name="Zhao F."/>
            <person name="Cao W.C."/>
        </authorList>
    </citation>
    <scope>NUCLEOTIDE SEQUENCE [LARGE SCALE GENOMIC DNA]</scope>
    <source>
        <strain evidence="1">HaeL-2018</strain>
    </source>
</reference>
<dbReference type="EMBL" id="JABSTR010000003">
    <property type="protein sequence ID" value="KAH9365437.1"/>
    <property type="molecule type" value="Genomic_DNA"/>
</dbReference>